<dbReference type="EMBL" id="CP152276">
    <property type="protein sequence ID" value="XAE44343.1"/>
    <property type="molecule type" value="Genomic_DNA"/>
</dbReference>
<keyword evidence="2" id="KW-1185">Reference proteome</keyword>
<reference evidence="1 2" key="1">
    <citation type="submission" date="2024-04" db="EMBL/GenBank/DDBJ databases">
        <title>Complete genome sequence of Nguyenibacter vanlangesis HBCM-1154, a strain capable of nitrogen fixation, IAA production, and phosphorus solubilization isolated from sugarcane soil.</title>
        <authorList>
            <person name="MY HANH P."/>
        </authorList>
    </citation>
    <scope>NUCLEOTIDE SEQUENCE [LARGE SCALE GENOMIC DNA]</scope>
    <source>
        <strain evidence="1 2">HBCM 1154</strain>
    </source>
</reference>
<sequence length="81" mass="8663">MPAGCKRDAGATEGDVTANEDLMREHGVLRRILTVYREAAPCIETNAANVDMAALLRFTDMALADCFGAHLYPTGCVHPVG</sequence>
<dbReference type="RefSeq" id="WP_342629618.1">
    <property type="nucleotide sequence ID" value="NZ_CP152276.1"/>
</dbReference>
<gene>
    <name evidence="1" type="ORF">AAC691_07910</name>
</gene>
<evidence type="ECO:0000313" key="1">
    <source>
        <dbReference type="EMBL" id="XAE44343.1"/>
    </source>
</evidence>
<evidence type="ECO:0000313" key="2">
    <source>
        <dbReference type="Proteomes" id="UP001449795"/>
    </source>
</evidence>
<accession>A0ABZ3D9A3</accession>
<dbReference type="Proteomes" id="UP001449795">
    <property type="component" value="Chromosome"/>
</dbReference>
<organism evidence="1 2">
    <name type="scientific">Nguyenibacter vanlangensis</name>
    <dbReference type="NCBI Taxonomy" id="1216886"/>
    <lineage>
        <taxon>Bacteria</taxon>
        <taxon>Pseudomonadati</taxon>
        <taxon>Pseudomonadota</taxon>
        <taxon>Alphaproteobacteria</taxon>
        <taxon>Acetobacterales</taxon>
        <taxon>Acetobacteraceae</taxon>
        <taxon>Nguyenibacter</taxon>
    </lineage>
</organism>
<protein>
    <submittedName>
        <fullName evidence="1">Uncharacterized protein</fullName>
    </submittedName>
</protein>
<proteinExistence type="predicted"/>
<name>A0ABZ3D9A3_9PROT</name>